<dbReference type="EMBL" id="CP001715">
    <property type="protein sequence ID" value="ACV33958.1"/>
    <property type="molecule type" value="Genomic_DNA"/>
</dbReference>
<dbReference type="Gene3D" id="3.30.70.2340">
    <property type="entry name" value="Uncharacterised protein PF12112 family, DUF3579"/>
    <property type="match status" value="1"/>
</dbReference>
<evidence type="ECO:0008006" key="2">
    <source>
        <dbReference type="Google" id="ProtNLM"/>
    </source>
</evidence>
<dbReference type="OrthoDB" id="9814727at2"/>
<dbReference type="eggNOG" id="COG0456">
    <property type="taxonomic scope" value="Bacteria"/>
</dbReference>
<organism evidence="1">
    <name type="scientific">Accumulibacter regalis</name>
    <dbReference type="NCBI Taxonomy" id="522306"/>
    <lineage>
        <taxon>Bacteria</taxon>
        <taxon>Pseudomonadati</taxon>
        <taxon>Pseudomonadota</taxon>
        <taxon>Betaproteobacteria</taxon>
        <taxon>Candidatus Accumulibacter</taxon>
    </lineage>
</organism>
<dbReference type="InterPro" id="IPR021969">
    <property type="entry name" value="DUF3579"/>
</dbReference>
<dbReference type="HOGENOM" id="CLU_154671_1_0_4"/>
<name>C7RLR4_ACCRE</name>
<reference evidence="1" key="1">
    <citation type="submission" date="2009-08" db="EMBL/GenBank/DDBJ databases">
        <authorList>
            <consortium name="US DOE Joint Genome Institute"/>
            <person name="Lucas S."/>
            <person name="Copeland A."/>
            <person name="Lapidus A."/>
            <person name="Glavina del Rio T."/>
            <person name="Dalin E."/>
            <person name="Tice H."/>
            <person name="Bruce D."/>
            <person name="Barry K."/>
            <person name="Pitluck S."/>
            <person name="Lowry S."/>
            <person name="Larimer F."/>
            <person name="Land M."/>
            <person name="Hauser L."/>
            <person name="Kyrpides N."/>
            <person name="Ivanova N."/>
            <person name="McMahon K.D."/>
            <person name="Hugenholtz P."/>
        </authorList>
    </citation>
    <scope>NUCLEOTIDE SEQUENCE</scope>
    <source>
        <strain evidence="1">UW-1</strain>
    </source>
</reference>
<reference evidence="1" key="2">
    <citation type="submission" date="2009-09" db="EMBL/GenBank/DDBJ databases">
        <title>Complete sequence of chromosome of Candidatus Accumulibacter phosphatis clade IIA str. UW-1.</title>
        <authorList>
            <consortium name="US DOE Joint Genome Institute"/>
            <person name="Martin H.G."/>
            <person name="Ivanova N."/>
            <person name="Kunin V."/>
            <person name="Warnecke F."/>
            <person name="Barry K."/>
            <person name="He S."/>
            <person name="Salamov A."/>
            <person name="Szeto E."/>
            <person name="Dalin E."/>
            <person name="Pangilinan J.L."/>
            <person name="Lapidus A."/>
            <person name="Lowry S."/>
            <person name="Kyrpides N.C."/>
            <person name="McMahon K.D."/>
            <person name="Hugenholtz P."/>
        </authorList>
    </citation>
    <scope>NUCLEOTIDE SEQUENCE [LARGE SCALE GENOMIC DNA]</scope>
    <source>
        <strain evidence="1">UW-1</strain>
    </source>
</reference>
<proteinExistence type="predicted"/>
<dbReference type="KEGG" id="app:CAP2UW1_0611"/>
<gene>
    <name evidence="1" type="ordered locus">CAP2UW1_0611</name>
</gene>
<accession>C7RLR4</accession>
<dbReference type="Pfam" id="PF12112">
    <property type="entry name" value="DUF3579"/>
    <property type="match status" value="1"/>
</dbReference>
<protein>
    <recommendedName>
        <fullName evidence="2">DUF3579 domain-containing protein</fullName>
    </recommendedName>
</protein>
<dbReference type="STRING" id="522306.CAP2UW1_0611"/>
<evidence type="ECO:0000313" key="1">
    <source>
        <dbReference type="EMBL" id="ACV33958.1"/>
    </source>
</evidence>
<sequence>MTTSSHSSFIIVGLTTAGKKFRPSDWAERLCGVLSAFGAEKRMRYSPYVGPRNYKGEKAVFVDGRLYEVEPMAYRFVLHFAQDNDLQLIQDVASDGSPRPPASPAS</sequence>
<dbReference type="AlphaFoldDB" id="C7RLR4"/>